<dbReference type="NCBIfam" id="NF005589">
    <property type="entry name" value="PRK07314.1"/>
    <property type="match status" value="1"/>
</dbReference>
<evidence type="ECO:0000256" key="14">
    <source>
        <dbReference type="PIRNR" id="PIRNR000447"/>
    </source>
</evidence>
<comment type="function">
    <text evidence="11 14">Involved in the type II fatty acid elongation cycle. Catalyzes the elongation of a wide range of acyl-ACP by the addition of two carbons from malonyl-ACP to an acyl acceptor. Can efficiently catalyze the conversion of palmitoleoyl-ACP (cis-hexadec-9-enoyl-ACP) to cis-vaccenoyl-ACP (cis-octadec-11-enoyl-ACP), an essential step in the thermal regulation of fatty acid composition.</text>
</comment>
<evidence type="ECO:0000256" key="1">
    <source>
        <dbReference type="ARBA" id="ARBA00005194"/>
    </source>
</evidence>
<reference evidence="18 19" key="2">
    <citation type="submission" date="2010-03" db="EMBL/GenBank/DDBJ databases">
        <authorList>
            <person name="Pajon A."/>
        </authorList>
    </citation>
    <scope>NUCLEOTIDE SEQUENCE [LARGE SCALE GENOMIC DNA]</scope>
    <source>
        <strain evidence="18 19">T2-87</strain>
    </source>
</reference>
<dbReference type="InterPro" id="IPR014030">
    <property type="entry name" value="Ketoacyl_synth_N"/>
</dbReference>
<evidence type="ECO:0000256" key="4">
    <source>
        <dbReference type="ARBA" id="ARBA00014657"/>
    </source>
</evidence>
<dbReference type="PROSITE" id="PS52004">
    <property type="entry name" value="KS3_2"/>
    <property type="match status" value="1"/>
</dbReference>
<dbReference type="FunFam" id="3.40.47.10:FF:000009">
    <property type="entry name" value="3-oxoacyl-[acyl-carrier-protein] synthase 2"/>
    <property type="match status" value="1"/>
</dbReference>
<evidence type="ECO:0000256" key="2">
    <source>
        <dbReference type="ARBA" id="ARBA00008467"/>
    </source>
</evidence>
<dbReference type="PATRIC" id="fig|717960.3.peg.793"/>
<keyword evidence="9 14" id="KW-0275">Fatty acid biosynthesis</keyword>
<evidence type="ECO:0000259" key="17">
    <source>
        <dbReference type="PROSITE" id="PS52004"/>
    </source>
</evidence>
<dbReference type="STRING" id="717960.EC1_01260"/>
<dbReference type="KEGG" id="euc:EC1_01260"/>
<dbReference type="EMBL" id="FP929041">
    <property type="protein sequence ID" value="CBK87922.1"/>
    <property type="molecule type" value="Genomic_DNA"/>
</dbReference>
<evidence type="ECO:0000256" key="8">
    <source>
        <dbReference type="ARBA" id="ARBA00023098"/>
    </source>
</evidence>
<evidence type="ECO:0000256" key="12">
    <source>
        <dbReference type="ARBA" id="ARBA00047318"/>
    </source>
</evidence>
<keyword evidence="6 14" id="KW-0808">Transferase</keyword>
<dbReference type="PANTHER" id="PTHR11712:SF336">
    <property type="entry name" value="3-OXOACYL-[ACYL-CARRIER-PROTEIN] SYNTHASE, MITOCHONDRIAL"/>
    <property type="match status" value="1"/>
</dbReference>
<dbReference type="AlphaFoldDB" id="D4JCK0"/>
<evidence type="ECO:0000256" key="13">
    <source>
        <dbReference type="ARBA" id="ARBA00047659"/>
    </source>
</evidence>
<dbReference type="NCBIfam" id="TIGR03150">
    <property type="entry name" value="fabF"/>
    <property type="match status" value="1"/>
</dbReference>
<protein>
    <recommendedName>
        <fullName evidence="4 14">3-oxoacyl-[acyl-carrier-protein] synthase 2</fullName>
        <ecNumber evidence="3 14">2.3.1.179</ecNumber>
    </recommendedName>
</protein>
<comment type="pathway">
    <text evidence="1 14">Lipid metabolism; fatty acid biosynthesis.</text>
</comment>
<keyword evidence="10 14" id="KW-0012">Acyltransferase</keyword>
<keyword evidence="8" id="KW-0443">Lipid metabolism</keyword>
<dbReference type="InterPro" id="IPR014031">
    <property type="entry name" value="Ketoacyl_synth_C"/>
</dbReference>
<dbReference type="InterPro" id="IPR016039">
    <property type="entry name" value="Thiolase-like"/>
</dbReference>
<evidence type="ECO:0000256" key="11">
    <source>
        <dbReference type="ARBA" id="ARBA00024006"/>
    </source>
</evidence>
<dbReference type="GO" id="GO:0005829">
    <property type="term" value="C:cytosol"/>
    <property type="evidence" value="ECO:0007669"/>
    <property type="project" value="TreeGrafter"/>
</dbReference>
<dbReference type="InterPro" id="IPR000794">
    <property type="entry name" value="Beta-ketoacyl_synthase"/>
</dbReference>
<comment type="similarity">
    <text evidence="2 14 16">Belongs to the thiolase-like superfamily. Beta-ketoacyl-ACP synthases family.</text>
</comment>
<dbReference type="InterPro" id="IPR020841">
    <property type="entry name" value="PKS_Beta-ketoAc_synthase_dom"/>
</dbReference>
<evidence type="ECO:0000256" key="15">
    <source>
        <dbReference type="PIRSR" id="PIRSR000447-1"/>
    </source>
</evidence>
<dbReference type="Proteomes" id="UP000008801">
    <property type="component" value="Chromosome"/>
</dbReference>
<feature type="domain" description="Ketosynthase family 3 (KS3)" evidence="17">
    <location>
        <begin position="1"/>
        <end position="408"/>
    </location>
</feature>
<feature type="active site" description="For beta-ketoacyl synthase activity" evidence="15">
    <location>
        <position position="162"/>
    </location>
</feature>
<dbReference type="Pfam" id="PF00109">
    <property type="entry name" value="ketoacyl-synt"/>
    <property type="match status" value="1"/>
</dbReference>
<comment type="catalytic activity">
    <reaction evidence="13 14">
        <text>a fatty acyl-[ACP] + malonyl-[ACP] + H(+) = a 3-oxoacyl-[ACP] + holo-[ACP] + CO2</text>
        <dbReference type="Rhea" id="RHEA:22836"/>
        <dbReference type="Rhea" id="RHEA-COMP:9623"/>
        <dbReference type="Rhea" id="RHEA-COMP:9685"/>
        <dbReference type="Rhea" id="RHEA-COMP:9916"/>
        <dbReference type="Rhea" id="RHEA-COMP:14125"/>
        <dbReference type="ChEBI" id="CHEBI:15378"/>
        <dbReference type="ChEBI" id="CHEBI:16526"/>
        <dbReference type="ChEBI" id="CHEBI:64479"/>
        <dbReference type="ChEBI" id="CHEBI:78449"/>
        <dbReference type="ChEBI" id="CHEBI:78776"/>
        <dbReference type="ChEBI" id="CHEBI:138651"/>
    </reaction>
</comment>
<comment type="catalytic activity">
    <reaction evidence="12 14">
        <text>(9Z)-hexadecenoyl-[ACP] + malonyl-[ACP] + H(+) = 3-oxo-(11Z)-octadecenoyl-[ACP] + holo-[ACP] + CO2</text>
        <dbReference type="Rhea" id="RHEA:55040"/>
        <dbReference type="Rhea" id="RHEA-COMP:9623"/>
        <dbReference type="Rhea" id="RHEA-COMP:9685"/>
        <dbReference type="Rhea" id="RHEA-COMP:10800"/>
        <dbReference type="Rhea" id="RHEA-COMP:14074"/>
        <dbReference type="ChEBI" id="CHEBI:15378"/>
        <dbReference type="ChEBI" id="CHEBI:16526"/>
        <dbReference type="ChEBI" id="CHEBI:64479"/>
        <dbReference type="ChEBI" id="CHEBI:78449"/>
        <dbReference type="ChEBI" id="CHEBI:83989"/>
        <dbReference type="ChEBI" id="CHEBI:138538"/>
        <dbReference type="EC" id="2.3.1.179"/>
    </reaction>
</comment>
<sequence length="420" mass="44623">MRRVVITGLGVISPIGNDVNALWNSIEEGVCGIAPITHFDTSDYKVKLAAEVKDLDMETYFSKRDLKFNDRFTQFARIASKQAMQDAGFDKEISDADRFGCIIGSGIGGIESIELASHTLSERGASRVSPFFIPMALANLAAGQVAIDWGLKGATSCVVTACAAGSNAIGEAFHRIRDGYEDVMLAGGSEAAITPLAIAGFQSMRALHTGDDAKRASIPFDKQRSGFVMGEGAGILILEELEHAKARNAKIYGEIVGYGSSCDAHHITAPLDDGSGGAKAMVQALQDACIKAEDIDYINAHGTSTKLNDKTETMAVKAAFKDHAYKLAISSTKSNTGHLLGASGAVEAIISIKSLQEGFIPATINYQESDPDCDLDIVANQGRHQDIHYAMSNSLGFGGHNASLVFKKMGGLVCCYQTKI</sequence>
<organism evidence="18 19">
    <name type="scientific">Faecalitalea cylindroides T2-87</name>
    <dbReference type="NCBI Taxonomy" id="717960"/>
    <lineage>
        <taxon>Bacteria</taxon>
        <taxon>Bacillati</taxon>
        <taxon>Bacillota</taxon>
        <taxon>Erysipelotrichia</taxon>
        <taxon>Erysipelotrichales</taxon>
        <taxon>Erysipelotrichaceae</taxon>
        <taxon>Faecalitalea</taxon>
    </lineage>
</organism>
<dbReference type="InterPro" id="IPR017568">
    <property type="entry name" value="3-oxoacyl-ACP_synth-2"/>
</dbReference>
<dbReference type="EC" id="2.3.1.179" evidence="3 14"/>
<reference evidence="18 19" key="1">
    <citation type="submission" date="2010-03" db="EMBL/GenBank/DDBJ databases">
        <title>The genome sequence of Eubacterium cylindroides T2-87.</title>
        <authorList>
            <consortium name="metaHIT consortium -- http://www.metahit.eu/"/>
            <person name="Pajon A."/>
            <person name="Turner K."/>
            <person name="Parkhill J."/>
            <person name="Duncan S."/>
            <person name="Flint H."/>
        </authorList>
    </citation>
    <scope>NUCLEOTIDE SEQUENCE [LARGE SCALE GENOMIC DNA]</scope>
    <source>
        <strain evidence="18 19">T2-87</strain>
    </source>
</reference>
<accession>D4JCK0</accession>
<dbReference type="GO" id="GO:0006633">
    <property type="term" value="P:fatty acid biosynthetic process"/>
    <property type="evidence" value="ECO:0007669"/>
    <property type="project" value="UniProtKB-UniRule"/>
</dbReference>
<evidence type="ECO:0000256" key="7">
    <source>
        <dbReference type="ARBA" id="ARBA00022832"/>
    </source>
</evidence>
<dbReference type="CDD" id="cd00834">
    <property type="entry name" value="KAS_I_II"/>
    <property type="match status" value="1"/>
</dbReference>
<dbReference type="SMART" id="SM00825">
    <property type="entry name" value="PKS_KS"/>
    <property type="match status" value="1"/>
</dbReference>
<proteinExistence type="inferred from homology"/>
<dbReference type="Pfam" id="PF02801">
    <property type="entry name" value="Ketoacyl-synt_C"/>
    <property type="match status" value="1"/>
</dbReference>
<evidence type="ECO:0000313" key="19">
    <source>
        <dbReference type="Proteomes" id="UP000008801"/>
    </source>
</evidence>
<evidence type="ECO:0000256" key="5">
    <source>
        <dbReference type="ARBA" id="ARBA00022516"/>
    </source>
</evidence>
<evidence type="ECO:0000256" key="16">
    <source>
        <dbReference type="RuleBase" id="RU003694"/>
    </source>
</evidence>
<dbReference type="SUPFAM" id="SSF53901">
    <property type="entry name" value="Thiolase-like"/>
    <property type="match status" value="2"/>
</dbReference>
<gene>
    <name evidence="18" type="ORF">EC1_01260</name>
</gene>
<dbReference type="Gene3D" id="3.40.47.10">
    <property type="match status" value="2"/>
</dbReference>
<evidence type="ECO:0000313" key="18">
    <source>
        <dbReference type="EMBL" id="CBK87922.1"/>
    </source>
</evidence>
<evidence type="ECO:0000256" key="3">
    <source>
        <dbReference type="ARBA" id="ARBA00012356"/>
    </source>
</evidence>
<keyword evidence="5 14" id="KW-0444">Lipid biosynthesis</keyword>
<dbReference type="PIRSF" id="PIRSF000447">
    <property type="entry name" value="KAS_II"/>
    <property type="match status" value="1"/>
</dbReference>
<dbReference type="HOGENOM" id="CLU_000022_69_2_9"/>
<dbReference type="GO" id="GO:0004315">
    <property type="term" value="F:3-oxoacyl-[acyl-carrier-protein] synthase activity"/>
    <property type="evidence" value="ECO:0007669"/>
    <property type="project" value="UniProtKB-UniRule"/>
</dbReference>
<dbReference type="UniPathway" id="UPA00094"/>
<dbReference type="PANTHER" id="PTHR11712">
    <property type="entry name" value="POLYKETIDE SYNTHASE-RELATED"/>
    <property type="match status" value="1"/>
</dbReference>
<name>D4JCK0_9FIRM</name>
<evidence type="ECO:0000256" key="6">
    <source>
        <dbReference type="ARBA" id="ARBA00022679"/>
    </source>
</evidence>
<evidence type="ECO:0000256" key="10">
    <source>
        <dbReference type="ARBA" id="ARBA00023315"/>
    </source>
</evidence>
<keyword evidence="7" id="KW-0276">Fatty acid metabolism</keyword>
<evidence type="ECO:0000256" key="9">
    <source>
        <dbReference type="ARBA" id="ARBA00023160"/>
    </source>
</evidence>